<dbReference type="EnsemblMetazoa" id="PPAI002406-RA">
    <property type="protein sequence ID" value="PPAI002406-PA"/>
    <property type="gene ID" value="PPAI002406"/>
</dbReference>
<evidence type="ECO:0000313" key="2">
    <source>
        <dbReference type="Proteomes" id="UP000092462"/>
    </source>
</evidence>
<sequence>MNVEELLTEDAVHITAILGESVVFNCHVEFPGDHPVPYVLQWEKKVSETGCASKSSLHNRLISSLVRHILNHNDEIYFSMIVPCRIQVISGENGNLLVVHGFEYVTSKIQGEDVVLYV</sequence>
<dbReference type="AlphaFoldDB" id="A0A1B0D4J8"/>
<dbReference type="Proteomes" id="UP000092462">
    <property type="component" value="Unassembled WGS sequence"/>
</dbReference>
<dbReference type="VEuPathDB" id="VectorBase:PPAI002406"/>
<dbReference type="VEuPathDB" id="VectorBase:PPAPM1_006352"/>
<keyword evidence="2" id="KW-1185">Reference proteome</keyword>
<accession>A0A1B0D4J8</accession>
<proteinExistence type="predicted"/>
<dbReference type="EMBL" id="AJVK01003283">
    <property type="status" value="NOT_ANNOTATED_CDS"/>
    <property type="molecule type" value="Genomic_DNA"/>
</dbReference>
<protein>
    <submittedName>
        <fullName evidence="1">Uncharacterized protein</fullName>
    </submittedName>
</protein>
<organism evidence="1 2">
    <name type="scientific">Phlebotomus papatasi</name>
    <name type="common">Sandfly</name>
    <dbReference type="NCBI Taxonomy" id="29031"/>
    <lineage>
        <taxon>Eukaryota</taxon>
        <taxon>Metazoa</taxon>
        <taxon>Ecdysozoa</taxon>
        <taxon>Arthropoda</taxon>
        <taxon>Hexapoda</taxon>
        <taxon>Insecta</taxon>
        <taxon>Pterygota</taxon>
        <taxon>Neoptera</taxon>
        <taxon>Endopterygota</taxon>
        <taxon>Diptera</taxon>
        <taxon>Nematocera</taxon>
        <taxon>Psychodoidea</taxon>
        <taxon>Psychodidae</taxon>
        <taxon>Phlebotomus</taxon>
        <taxon>Phlebotomus</taxon>
    </lineage>
</organism>
<name>A0A1B0D4J8_PHLPP</name>
<reference evidence="1" key="1">
    <citation type="submission" date="2022-08" db="UniProtKB">
        <authorList>
            <consortium name="EnsemblMetazoa"/>
        </authorList>
    </citation>
    <scope>IDENTIFICATION</scope>
    <source>
        <strain evidence="1">Israel</strain>
    </source>
</reference>
<evidence type="ECO:0000313" key="1">
    <source>
        <dbReference type="EnsemblMetazoa" id="PPAI002406-PA"/>
    </source>
</evidence>